<keyword evidence="2" id="KW-1133">Transmembrane helix</keyword>
<accession>A0ABV6VTL0</accession>
<feature type="transmembrane region" description="Helical" evidence="2">
    <location>
        <begin position="99"/>
        <end position="115"/>
    </location>
</feature>
<organism evidence="3 4">
    <name type="scientific">Streptacidiphilus cavernicola</name>
    <dbReference type="NCBI Taxonomy" id="3342716"/>
    <lineage>
        <taxon>Bacteria</taxon>
        <taxon>Bacillati</taxon>
        <taxon>Actinomycetota</taxon>
        <taxon>Actinomycetes</taxon>
        <taxon>Kitasatosporales</taxon>
        <taxon>Streptomycetaceae</taxon>
        <taxon>Streptacidiphilus</taxon>
    </lineage>
</organism>
<reference evidence="3 4" key="1">
    <citation type="submission" date="2024-09" db="EMBL/GenBank/DDBJ databases">
        <authorList>
            <person name="Lee S.D."/>
        </authorList>
    </citation>
    <scope>NUCLEOTIDE SEQUENCE [LARGE SCALE GENOMIC DNA]</scope>
    <source>
        <strain evidence="3 4">N8-3</strain>
    </source>
</reference>
<comment type="caution">
    <text evidence="3">The sequence shown here is derived from an EMBL/GenBank/DDBJ whole genome shotgun (WGS) entry which is preliminary data.</text>
</comment>
<feature type="transmembrane region" description="Helical" evidence="2">
    <location>
        <begin position="44"/>
        <end position="61"/>
    </location>
</feature>
<evidence type="ECO:0008006" key="5">
    <source>
        <dbReference type="Google" id="ProtNLM"/>
    </source>
</evidence>
<gene>
    <name evidence="3" type="ORF">ACEZDE_10090</name>
</gene>
<evidence type="ECO:0000313" key="4">
    <source>
        <dbReference type="Proteomes" id="UP001592531"/>
    </source>
</evidence>
<name>A0ABV6VTL0_9ACTN</name>
<feature type="region of interest" description="Disordered" evidence="1">
    <location>
        <begin position="170"/>
        <end position="189"/>
    </location>
</feature>
<feature type="transmembrane region" description="Helical" evidence="2">
    <location>
        <begin position="21"/>
        <end position="38"/>
    </location>
</feature>
<proteinExistence type="predicted"/>
<protein>
    <recommendedName>
        <fullName evidence="5">Integral membrane protein</fullName>
    </recommendedName>
</protein>
<evidence type="ECO:0000256" key="1">
    <source>
        <dbReference type="SAM" id="MobiDB-lite"/>
    </source>
</evidence>
<evidence type="ECO:0000313" key="3">
    <source>
        <dbReference type="EMBL" id="MFC1416993.1"/>
    </source>
</evidence>
<dbReference type="RefSeq" id="WP_380534717.1">
    <property type="nucleotide sequence ID" value="NZ_JBHFAB010000006.1"/>
</dbReference>
<dbReference type="EMBL" id="JBHFAB010000006">
    <property type="protein sequence ID" value="MFC1416993.1"/>
    <property type="molecule type" value="Genomic_DNA"/>
</dbReference>
<evidence type="ECO:0000256" key="2">
    <source>
        <dbReference type="SAM" id="Phobius"/>
    </source>
</evidence>
<sequence length="189" mass="20120">MRGTYALARVVVIRGTVARTLLWIGAVGAVAGLAVPSLTGRRHGALVGLAAFVVFALVGLLQRYRWYTARANTLERAPFAVTTEPPIETRHRLARGNSLWLLVGMSTTAALGLLGGPAAGMLVLGYGVGLFCATQLLARWERGHETLVWARTEDGRLLGRRSRIAPFSATGPAAGQVRRPVVKGAGRAR</sequence>
<keyword evidence="2" id="KW-0472">Membrane</keyword>
<keyword evidence="4" id="KW-1185">Reference proteome</keyword>
<dbReference type="Proteomes" id="UP001592531">
    <property type="component" value="Unassembled WGS sequence"/>
</dbReference>
<keyword evidence="2" id="KW-0812">Transmembrane</keyword>